<comment type="caution">
    <text evidence="12">The sequence shown here is derived from an EMBL/GenBank/DDBJ whole genome shotgun (WGS) entry which is preliminary data.</text>
</comment>
<keyword evidence="5" id="KW-0862">Zinc</keyword>
<dbReference type="AlphaFoldDB" id="A0AAD7R6L2"/>
<feature type="domain" description="C2H2-type" evidence="11">
    <location>
        <begin position="275"/>
        <end position="302"/>
    </location>
</feature>
<dbReference type="PANTHER" id="PTHR23235:SF178">
    <property type="entry name" value="C2H2-TYPE DOMAIN-CONTAINING PROTEIN-RELATED"/>
    <property type="match status" value="1"/>
</dbReference>
<feature type="compositionally biased region" description="Acidic residues" evidence="10">
    <location>
        <begin position="218"/>
        <end position="227"/>
    </location>
</feature>
<dbReference type="InterPro" id="IPR036236">
    <property type="entry name" value="Znf_C2H2_sf"/>
</dbReference>
<evidence type="ECO:0000256" key="7">
    <source>
        <dbReference type="ARBA" id="ARBA00023242"/>
    </source>
</evidence>
<protein>
    <recommendedName>
        <fullName evidence="11">C2H2-type domain-containing protein</fullName>
    </recommendedName>
</protein>
<evidence type="ECO:0000256" key="8">
    <source>
        <dbReference type="PROSITE-ProRule" id="PRU00042"/>
    </source>
</evidence>
<feature type="region of interest" description="Disordered" evidence="10">
    <location>
        <begin position="95"/>
        <end position="232"/>
    </location>
</feature>
<dbReference type="Gene3D" id="3.30.160.60">
    <property type="entry name" value="Classic Zinc Finger"/>
    <property type="match status" value="3"/>
</dbReference>
<dbReference type="SMART" id="SM00355">
    <property type="entry name" value="ZnF_C2H2"/>
    <property type="match status" value="3"/>
</dbReference>
<keyword evidence="3" id="KW-0677">Repeat</keyword>
<feature type="compositionally biased region" description="Basic and acidic residues" evidence="10">
    <location>
        <begin position="173"/>
        <end position="183"/>
    </location>
</feature>
<comment type="subcellular location">
    <subcellularLocation>
        <location evidence="1">Nucleus</location>
    </subcellularLocation>
</comment>
<keyword evidence="6" id="KW-0238">DNA-binding</keyword>
<evidence type="ECO:0000256" key="10">
    <source>
        <dbReference type="SAM" id="MobiDB-lite"/>
    </source>
</evidence>
<keyword evidence="4 8" id="KW-0863">Zinc-finger</keyword>
<dbReference type="PROSITE" id="PS00028">
    <property type="entry name" value="ZINC_FINGER_C2H2_1"/>
    <property type="match status" value="3"/>
</dbReference>
<dbReference type="Proteomes" id="UP001221898">
    <property type="component" value="Unassembled WGS sequence"/>
</dbReference>
<name>A0AAD7R6L2_9TELE</name>
<dbReference type="EMBL" id="JAINUG010000516">
    <property type="protein sequence ID" value="KAJ8367001.1"/>
    <property type="molecule type" value="Genomic_DNA"/>
</dbReference>
<evidence type="ECO:0000256" key="4">
    <source>
        <dbReference type="ARBA" id="ARBA00022771"/>
    </source>
</evidence>
<dbReference type="FunFam" id="3.30.160.60:FF:002005">
    <property type="entry name" value="Zinc finger protein 200"/>
    <property type="match status" value="1"/>
</dbReference>
<feature type="coiled-coil region" evidence="9">
    <location>
        <begin position="34"/>
        <end position="61"/>
    </location>
</feature>
<dbReference type="FunFam" id="3.30.160.60:FF:002343">
    <property type="entry name" value="Zinc finger protein 33A"/>
    <property type="match status" value="1"/>
</dbReference>
<evidence type="ECO:0000313" key="13">
    <source>
        <dbReference type="Proteomes" id="UP001221898"/>
    </source>
</evidence>
<keyword evidence="13" id="KW-1185">Reference proteome</keyword>
<reference evidence="12" key="1">
    <citation type="journal article" date="2023" name="Science">
        <title>Genome structures resolve the early diversification of teleost fishes.</title>
        <authorList>
            <person name="Parey E."/>
            <person name="Louis A."/>
            <person name="Montfort J."/>
            <person name="Bouchez O."/>
            <person name="Roques C."/>
            <person name="Iampietro C."/>
            <person name="Lluch J."/>
            <person name="Castinel A."/>
            <person name="Donnadieu C."/>
            <person name="Desvignes T."/>
            <person name="Floi Bucao C."/>
            <person name="Jouanno E."/>
            <person name="Wen M."/>
            <person name="Mejri S."/>
            <person name="Dirks R."/>
            <person name="Jansen H."/>
            <person name="Henkel C."/>
            <person name="Chen W.J."/>
            <person name="Zahm M."/>
            <person name="Cabau C."/>
            <person name="Klopp C."/>
            <person name="Thompson A.W."/>
            <person name="Robinson-Rechavi M."/>
            <person name="Braasch I."/>
            <person name="Lecointre G."/>
            <person name="Bobe J."/>
            <person name="Postlethwait J.H."/>
            <person name="Berthelot C."/>
            <person name="Roest Crollius H."/>
            <person name="Guiguen Y."/>
        </authorList>
    </citation>
    <scope>NUCLEOTIDE SEQUENCE</scope>
    <source>
        <strain evidence="12">NC1722</strain>
    </source>
</reference>
<sequence length="338" mass="37382">MLVSLRLQTQLASIMDVLAKSAVAEICKLIDDGSAAWQLEMSRSRKENEALRRKLLRLERERELGASTRGRRQEIEFAAVEEGVPDVIFIKEERLEQDGGKSASTEGWERDGGGAEGGSRCGEGGPGDRARCEEERQVAPPPADEEGEEFEERRRPRPGGEEEEEPSGVGGRVEAESEGDRAVSRRRGQSGSERGVGQWAPPSPGGGGASWGGAEPYEVPEEEEEEECLRGHAPPSEAAVQRGCRQIACVYCGKRFPYLSYLKRHLRIHTGEKPYSCVQCGKRFSDGSSRNKHENIHTGRKPFCCPQCGRLFARRCHLKRHLKLHTGGAVRLRLARAP</sequence>
<proteinExistence type="predicted"/>
<feature type="compositionally biased region" description="Basic and acidic residues" evidence="10">
    <location>
        <begin position="126"/>
        <end position="137"/>
    </location>
</feature>
<accession>A0AAD7R6L2</accession>
<evidence type="ECO:0000256" key="6">
    <source>
        <dbReference type="ARBA" id="ARBA00023125"/>
    </source>
</evidence>
<evidence type="ECO:0000259" key="11">
    <source>
        <dbReference type="PROSITE" id="PS50157"/>
    </source>
</evidence>
<organism evidence="12 13">
    <name type="scientific">Aldrovandia affinis</name>
    <dbReference type="NCBI Taxonomy" id="143900"/>
    <lineage>
        <taxon>Eukaryota</taxon>
        <taxon>Metazoa</taxon>
        <taxon>Chordata</taxon>
        <taxon>Craniata</taxon>
        <taxon>Vertebrata</taxon>
        <taxon>Euteleostomi</taxon>
        <taxon>Actinopterygii</taxon>
        <taxon>Neopterygii</taxon>
        <taxon>Teleostei</taxon>
        <taxon>Notacanthiformes</taxon>
        <taxon>Halosauridae</taxon>
        <taxon>Aldrovandia</taxon>
    </lineage>
</organism>
<feature type="compositionally biased region" description="Basic and acidic residues" evidence="10">
    <location>
        <begin position="151"/>
        <end position="160"/>
    </location>
</feature>
<dbReference type="GO" id="GO:0008270">
    <property type="term" value="F:zinc ion binding"/>
    <property type="evidence" value="ECO:0007669"/>
    <property type="project" value="UniProtKB-KW"/>
</dbReference>
<evidence type="ECO:0000256" key="2">
    <source>
        <dbReference type="ARBA" id="ARBA00022723"/>
    </source>
</evidence>
<evidence type="ECO:0000256" key="1">
    <source>
        <dbReference type="ARBA" id="ARBA00004123"/>
    </source>
</evidence>
<keyword evidence="7" id="KW-0539">Nucleus</keyword>
<feature type="domain" description="C2H2-type" evidence="11">
    <location>
        <begin position="303"/>
        <end position="327"/>
    </location>
</feature>
<keyword evidence="9" id="KW-0175">Coiled coil</keyword>
<evidence type="ECO:0000256" key="3">
    <source>
        <dbReference type="ARBA" id="ARBA00022737"/>
    </source>
</evidence>
<keyword evidence="2" id="KW-0479">Metal-binding</keyword>
<feature type="compositionally biased region" description="Low complexity" evidence="10">
    <location>
        <begin position="189"/>
        <end position="200"/>
    </location>
</feature>
<evidence type="ECO:0000256" key="9">
    <source>
        <dbReference type="SAM" id="Coils"/>
    </source>
</evidence>
<dbReference type="GO" id="GO:0005634">
    <property type="term" value="C:nucleus"/>
    <property type="evidence" value="ECO:0007669"/>
    <property type="project" value="UniProtKB-SubCell"/>
</dbReference>
<dbReference type="PROSITE" id="PS50157">
    <property type="entry name" value="ZINC_FINGER_C2H2_2"/>
    <property type="match status" value="3"/>
</dbReference>
<gene>
    <name evidence="12" type="ORF">AAFF_G00333940</name>
</gene>
<feature type="compositionally biased region" description="Gly residues" evidence="10">
    <location>
        <begin position="114"/>
        <end position="125"/>
    </location>
</feature>
<dbReference type="FunFam" id="3.30.160.60:FF:001450">
    <property type="entry name" value="zinc finger protein 774"/>
    <property type="match status" value="1"/>
</dbReference>
<dbReference type="SUPFAM" id="SSF57667">
    <property type="entry name" value="beta-beta-alpha zinc fingers"/>
    <property type="match status" value="2"/>
</dbReference>
<dbReference type="GO" id="GO:0000981">
    <property type="term" value="F:DNA-binding transcription factor activity, RNA polymerase II-specific"/>
    <property type="evidence" value="ECO:0007669"/>
    <property type="project" value="TreeGrafter"/>
</dbReference>
<dbReference type="Pfam" id="PF00096">
    <property type="entry name" value="zf-C2H2"/>
    <property type="match status" value="2"/>
</dbReference>
<evidence type="ECO:0000313" key="12">
    <source>
        <dbReference type="EMBL" id="KAJ8367001.1"/>
    </source>
</evidence>
<dbReference type="InterPro" id="IPR013087">
    <property type="entry name" value="Znf_C2H2_type"/>
</dbReference>
<dbReference type="PANTHER" id="PTHR23235">
    <property type="entry name" value="KRUEPPEL-LIKE TRANSCRIPTION FACTOR"/>
    <property type="match status" value="1"/>
</dbReference>
<evidence type="ECO:0000256" key="5">
    <source>
        <dbReference type="ARBA" id="ARBA00022833"/>
    </source>
</evidence>
<dbReference type="GO" id="GO:0000978">
    <property type="term" value="F:RNA polymerase II cis-regulatory region sequence-specific DNA binding"/>
    <property type="evidence" value="ECO:0007669"/>
    <property type="project" value="TreeGrafter"/>
</dbReference>
<feature type="domain" description="C2H2-type" evidence="11">
    <location>
        <begin position="247"/>
        <end position="274"/>
    </location>
</feature>